<dbReference type="STRING" id="1499688.BN000_02126"/>
<dbReference type="Pfam" id="PF05845">
    <property type="entry name" value="PhnH"/>
    <property type="match status" value="1"/>
</dbReference>
<dbReference type="InterPro" id="IPR038058">
    <property type="entry name" value="PhnH-like_sp"/>
</dbReference>
<dbReference type="InterPro" id="IPR008772">
    <property type="entry name" value="Phosphonate_metab_PhnH"/>
</dbReference>
<gene>
    <name evidence="1" type="ORF">BN000_02126</name>
</gene>
<dbReference type="GO" id="GO:0019634">
    <property type="term" value="P:organic phosphonate metabolic process"/>
    <property type="evidence" value="ECO:0007669"/>
    <property type="project" value="InterPro"/>
</dbReference>
<protein>
    <submittedName>
        <fullName evidence="1">Phosphonate C-P lyase system protein PhnH</fullName>
    </submittedName>
</protein>
<dbReference type="AlphaFoldDB" id="A0A0U1NW42"/>
<dbReference type="GO" id="GO:0016829">
    <property type="term" value="F:lyase activity"/>
    <property type="evidence" value="ECO:0007669"/>
    <property type="project" value="UniProtKB-KW"/>
</dbReference>
<evidence type="ECO:0000313" key="2">
    <source>
        <dbReference type="Proteomes" id="UP000199087"/>
    </source>
</evidence>
<dbReference type="SUPFAM" id="SSF159709">
    <property type="entry name" value="PhnH-like"/>
    <property type="match status" value="1"/>
</dbReference>
<dbReference type="Gene3D" id="3.40.50.11310">
    <property type="entry name" value="Bacterial phosphonate metabolism protein PhnH"/>
    <property type="match status" value="1"/>
</dbReference>
<organism evidence="1 2">
    <name type="scientific">Neobacillus massiliamazoniensis</name>
    <dbReference type="NCBI Taxonomy" id="1499688"/>
    <lineage>
        <taxon>Bacteria</taxon>
        <taxon>Bacillati</taxon>
        <taxon>Bacillota</taxon>
        <taxon>Bacilli</taxon>
        <taxon>Bacillales</taxon>
        <taxon>Bacillaceae</taxon>
        <taxon>Neobacillus</taxon>
    </lineage>
</organism>
<sequence length="198" mass="21906">MQIDLVHDIQTAYRKVIDSMSRPGVISDLHEVTAKADFHIGCNPLIEVLALMLLDTEVTFNVVSVREEKITRLINQLTYAKAADTDKADFIFVLKDCDQKGLEAAIRSAKLGSLINPHESATFIIETESVSTGTELFLTGPGIEAEHALGIAAAETWLDIRNEKNKEYPLGIDIILTDANDSILCLPRTTQIRKRVTD</sequence>
<dbReference type="NCBIfam" id="TIGR03292">
    <property type="entry name" value="PhnH_redo"/>
    <property type="match status" value="1"/>
</dbReference>
<reference evidence="2" key="1">
    <citation type="submission" date="2015-05" db="EMBL/GenBank/DDBJ databases">
        <authorList>
            <person name="Urmite Genomes"/>
        </authorList>
    </citation>
    <scope>NUCLEOTIDE SEQUENCE [LARGE SCALE GENOMIC DNA]</scope>
    <source>
        <strain evidence="2">LF1</strain>
    </source>
</reference>
<dbReference type="EMBL" id="CVRB01000002">
    <property type="protein sequence ID" value="CRK82205.1"/>
    <property type="molecule type" value="Genomic_DNA"/>
</dbReference>
<evidence type="ECO:0000313" key="1">
    <source>
        <dbReference type="EMBL" id="CRK82205.1"/>
    </source>
</evidence>
<proteinExistence type="predicted"/>
<accession>A0A0U1NW42</accession>
<name>A0A0U1NW42_9BACI</name>
<dbReference type="Proteomes" id="UP000199087">
    <property type="component" value="Unassembled WGS sequence"/>
</dbReference>
<dbReference type="OrthoDB" id="154477at2"/>
<dbReference type="RefSeq" id="WP_090634000.1">
    <property type="nucleotide sequence ID" value="NZ_CVRB01000002.1"/>
</dbReference>
<dbReference type="PIRSF" id="PIRSF020680">
    <property type="entry name" value="PhnH"/>
    <property type="match status" value="1"/>
</dbReference>
<keyword evidence="1" id="KW-0456">Lyase</keyword>
<keyword evidence="2" id="KW-1185">Reference proteome</keyword>